<organism evidence="2 3">
    <name type="scientific">Coleophoma cylindrospora</name>
    <dbReference type="NCBI Taxonomy" id="1849047"/>
    <lineage>
        <taxon>Eukaryota</taxon>
        <taxon>Fungi</taxon>
        <taxon>Dikarya</taxon>
        <taxon>Ascomycota</taxon>
        <taxon>Pezizomycotina</taxon>
        <taxon>Leotiomycetes</taxon>
        <taxon>Helotiales</taxon>
        <taxon>Dermateaceae</taxon>
        <taxon>Coleophoma</taxon>
    </lineage>
</organism>
<evidence type="ECO:0000313" key="2">
    <source>
        <dbReference type="EMBL" id="RDW57119.1"/>
    </source>
</evidence>
<dbReference type="STRING" id="1849047.A0A3D8Q5M7"/>
<feature type="domain" description="Heterokaryon incompatibility" evidence="1">
    <location>
        <begin position="95"/>
        <end position="251"/>
    </location>
</feature>
<dbReference type="PANTHER" id="PTHR33112:SF10">
    <property type="entry name" value="TOL"/>
    <property type="match status" value="1"/>
</dbReference>
<protein>
    <recommendedName>
        <fullName evidence="1">Heterokaryon incompatibility domain-containing protein</fullName>
    </recommendedName>
</protein>
<dbReference type="OrthoDB" id="5347061at2759"/>
<dbReference type="Proteomes" id="UP000256645">
    <property type="component" value="Unassembled WGS sequence"/>
</dbReference>
<evidence type="ECO:0000259" key="1">
    <source>
        <dbReference type="Pfam" id="PF06985"/>
    </source>
</evidence>
<accession>A0A3D8Q5M7</accession>
<comment type="caution">
    <text evidence="2">The sequence shown here is derived from an EMBL/GenBank/DDBJ whole genome shotgun (WGS) entry which is preliminary data.</text>
</comment>
<sequence>MPAKVSTSLVGDGAKLKLPYENFALEPSMDNSVSWETVKAWVAECKSQHSSCQEERANLRPARQLPSRLIDVGVRDDFSDIRLCHTADLQQDCQWMTLSHCWGPQGLSCKLLRTHEKKLQERVEWETLSLTFQDAVRATRNIGKAFDVRYIWIDALCIMQDSLEPGGDWDVESRKIGAIYSWSFLTLAACTGPDTTCGLFPERLRIGEHTCTFNVDNDGVRGGGKWTTYKPTALGAVLRSVLTTRAWVLQESLLSPRVLHFTPQECLWRCASVCRSESSLPEDHAEWSNQSYDYFGNPRIWNAPLNSESRVAEIHRSWQQIVRKYSSSRLTFYGDKLRAISGIAQQMKHILNNEEQFVYGLWTGKRFYTYLLWAVQYNCEPHPHSDFPTWSWISNPSKITFDHHGPEYYDWHADIDILLDKDSELDNNKDALLQIQGPLYKFSMRYEHDLEPLQLANPHGIIEGYPKLDFDLENQTDTYLLLMLNPEIVTQENSFPSLGLLMQKVEGMKGRFMSIGHFGGCRRHNPDDRSLMMAFLYPEDGSNANSQNIDLPDKFGLIQGRMKLDALEEDDYITAHNDGRYTIHLQ</sequence>
<keyword evidence="3" id="KW-1185">Reference proteome</keyword>
<proteinExistence type="predicted"/>
<dbReference type="InterPro" id="IPR010730">
    <property type="entry name" value="HET"/>
</dbReference>
<name>A0A3D8Q5M7_9HELO</name>
<dbReference type="Pfam" id="PF06985">
    <property type="entry name" value="HET"/>
    <property type="match status" value="1"/>
</dbReference>
<reference evidence="2 3" key="1">
    <citation type="journal article" date="2018" name="IMA Fungus">
        <title>IMA Genome-F 9: Draft genome sequence of Annulohypoxylon stygium, Aspergillus mulundensis, Berkeleyomyces basicola (syn. Thielaviopsis basicola), Ceratocystis smalleyi, two Cercospora beticola strains, Coleophoma cylindrospora, Fusarium fracticaudum, Phialophora cf. hyalina, and Morchella septimelata.</title>
        <authorList>
            <person name="Wingfield B.D."/>
            <person name="Bills G.F."/>
            <person name="Dong Y."/>
            <person name="Huang W."/>
            <person name="Nel W.J."/>
            <person name="Swalarsk-Parry B.S."/>
            <person name="Vaghefi N."/>
            <person name="Wilken P.M."/>
            <person name="An Z."/>
            <person name="de Beer Z.W."/>
            <person name="De Vos L."/>
            <person name="Chen L."/>
            <person name="Duong T.A."/>
            <person name="Gao Y."/>
            <person name="Hammerbacher A."/>
            <person name="Kikkert J.R."/>
            <person name="Li Y."/>
            <person name="Li H."/>
            <person name="Li K."/>
            <person name="Li Q."/>
            <person name="Liu X."/>
            <person name="Ma X."/>
            <person name="Naidoo K."/>
            <person name="Pethybridge S.J."/>
            <person name="Sun J."/>
            <person name="Steenkamp E.T."/>
            <person name="van der Nest M.A."/>
            <person name="van Wyk S."/>
            <person name="Wingfield M.J."/>
            <person name="Xiong C."/>
            <person name="Yue Q."/>
            <person name="Zhang X."/>
        </authorList>
    </citation>
    <scope>NUCLEOTIDE SEQUENCE [LARGE SCALE GENOMIC DNA]</scope>
    <source>
        <strain evidence="2 3">BP6252</strain>
    </source>
</reference>
<dbReference type="AlphaFoldDB" id="A0A3D8Q5M7"/>
<gene>
    <name evidence="2" type="ORF">BP6252_13865</name>
</gene>
<dbReference type="PANTHER" id="PTHR33112">
    <property type="entry name" value="DOMAIN PROTEIN, PUTATIVE-RELATED"/>
    <property type="match status" value="1"/>
</dbReference>
<evidence type="ECO:0000313" key="3">
    <source>
        <dbReference type="Proteomes" id="UP000256645"/>
    </source>
</evidence>
<dbReference type="EMBL" id="PDLM01000023">
    <property type="protein sequence ID" value="RDW57119.1"/>
    <property type="molecule type" value="Genomic_DNA"/>
</dbReference>